<gene>
    <name evidence="5" type="ORF">EOD73_03620</name>
</gene>
<feature type="chain" id="PRO_5018775136" description="diguanylate cyclase" evidence="3">
    <location>
        <begin position="25"/>
        <end position="569"/>
    </location>
</feature>
<dbReference type="InterPro" id="IPR029787">
    <property type="entry name" value="Nucleotide_cyclase"/>
</dbReference>
<feature type="transmembrane region" description="Helical" evidence="2">
    <location>
        <begin position="369"/>
        <end position="389"/>
    </location>
</feature>
<dbReference type="EMBL" id="SACM01000001">
    <property type="protein sequence ID" value="RVT88105.1"/>
    <property type="molecule type" value="Genomic_DNA"/>
</dbReference>
<dbReference type="CDD" id="cd01949">
    <property type="entry name" value="GGDEF"/>
    <property type="match status" value="1"/>
</dbReference>
<dbReference type="InterPro" id="IPR011623">
    <property type="entry name" value="7TMR_DISM_rcpt_extracell_dom1"/>
</dbReference>
<evidence type="ECO:0000256" key="1">
    <source>
        <dbReference type="ARBA" id="ARBA00012528"/>
    </source>
</evidence>
<dbReference type="GO" id="GO:0043709">
    <property type="term" value="P:cell adhesion involved in single-species biofilm formation"/>
    <property type="evidence" value="ECO:0007669"/>
    <property type="project" value="TreeGrafter"/>
</dbReference>
<feature type="transmembrane region" description="Helical" evidence="2">
    <location>
        <begin position="218"/>
        <end position="236"/>
    </location>
</feature>
<dbReference type="PANTHER" id="PTHR45138:SF24">
    <property type="entry name" value="DIGUANYLATE CYCLASE DGCC-RELATED"/>
    <property type="match status" value="1"/>
</dbReference>
<feature type="transmembrane region" description="Helical" evidence="2">
    <location>
        <begin position="341"/>
        <end position="363"/>
    </location>
</feature>
<keyword evidence="2" id="KW-0812">Transmembrane</keyword>
<dbReference type="RefSeq" id="WP_127680933.1">
    <property type="nucleotide sequence ID" value="NZ_SACM01000001.1"/>
</dbReference>
<keyword evidence="6" id="KW-1185">Reference proteome</keyword>
<evidence type="ECO:0000313" key="6">
    <source>
        <dbReference type="Proteomes" id="UP000288587"/>
    </source>
</evidence>
<accession>A0A3S3TCL4</accession>
<feature type="domain" description="GGDEF" evidence="4">
    <location>
        <begin position="436"/>
        <end position="566"/>
    </location>
</feature>
<dbReference type="SMART" id="SM00267">
    <property type="entry name" value="GGDEF"/>
    <property type="match status" value="1"/>
</dbReference>
<dbReference type="Pfam" id="PF07696">
    <property type="entry name" value="7TMR-DISMED2"/>
    <property type="match status" value="1"/>
</dbReference>
<dbReference type="GO" id="GO:1902201">
    <property type="term" value="P:negative regulation of bacterial-type flagellum-dependent cell motility"/>
    <property type="evidence" value="ECO:0007669"/>
    <property type="project" value="TreeGrafter"/>
</dbReference>
<dbReference type="EC" id="2.7.7.65" evidence="1"/>
<keyword evidence="2" id="KW-1133">Transmembrane helix</keyword>
<dbReference type="Pfam" id="PF00990">
    <property type="entry name" value="GGDEF"/>
    <property type="match status" value="1"/>
</dbReference>
<dbReference type="InterPro" id="IPR050469">
    <property type="entry name" value="Diguanylate_Cyclase"/>
</dbReference>
<keyword evidence="2" id="KW-0472">Membrane</keyword>
<dbReference type="Gene3D" id="3.30.70.270">
    <property type="match status" value="1"/>
</dbReference>
<keyword evidence="3" id="KW-0732">Signal</keyword>
<feature type="signal peptide" evidence="3">
    <location>
        <begin position="1"/>
        <end position="24"/>
    </location>
</feature>
<dbReference type="AlphaFoldDB" id="A0A3S3TCL4"/>
<dbReference type="InterPro" id="IPR043128">
    <property type="entry name" value="Rev_trsase/Diguanyl_cyclase"/>
</dbReference>
<dbReference type="SUPFAM" id="SSF55073">
    <property type="entry name" value="Nucleotide cyclase"/>
    <property type="match status" value="1"/>
</dbReference>
<feature type="transmembrane region" description="Helical" evidence="2">
    <location>
        <begin position="248"/>
        <end position="269"/>
    </location>
</feature>
<dbReference type="GO" id="GO:0052621">
    <property type="term" value="F:diguanylate cyclase activity"/>
    <property type="evidence" value="ECO:0007669"/>
    <property type="project" value="UniProtKB-EC"/>
</dbReference>
<dbReference type="PANTHER" id="PTHR45138">
    <property type="entry name" value="REGULATORY COMPONENTS OF SENSORY TRANSDUCTION SYSTEM"/>
    <property type="match status" value="1"/>
</dbReference>
<dbReference type="Pfam" id="PF07695">
    <property type="entry name" value="7TMR-DISM_7TM"/>
    <property type="match status" value="1"/>
</dbReference>
<dbReference type="GO" id="GO:0005886">
    <property type="term" value="C:plasma membrane"/>
    <property type="evidence" value="ECO:0007669"/>
    <property type="project" value="TreeGrafter"/>
</dbReference>
<evidence type="ECO:0000256" key="2">
    <source>
        <dbReference type="SAM" id="Phobius"/>
    </source>
</evidence>
<dbReference type="PROSITE" id="PS51257">
    <property type="entry name" value="PROKAR_LIPOPROTEIN"/>
    <property type="match status" value="1"/>
</dbReference>
<dbReference type="InterPro" id="IPR011622">
    <property type="entry name" value="7TMR_DISM_rcpt_extracell_dom2"/>
</dbReference>
<evidence type="ECO:0000256" key="3">
    <source>
        <dbReference type="SAM" id="SignalP"/>
    </source>
</evidence>
<dbReference type="PROSITE" id="PS50887">
    <property type="entry name" value="GGDEF"/>
    <property type="match status" value="1"/>
</dbReference>
<protein>
    <recommendedName>
        <fullName evidence="1">diguanylate cyclase</fullName>
        <ecNumber evidence="1">2.7.7.65</ecNumber>
    </recommendedName>
</protein>
<dbReference type="InterPro" id="IPR000160">
    <property type="entry name" value="GGDEF_dom"/>
</dbReference>
<feature type="transmembrane region" description="Helical" evidence="2">
    <location>
        <begin position="184"/>
        <end position="206"/>
    </location>
</feature>
<dbReference type="Gene3D" id="2.60.40.2380">
    <property type="match status" value="1"/>
</dbReference>
<evidence type="ECO:0000259" key="4">
    <source>
        <dbReference type="PROSITE" id="PS50887"/>
    </source>
</evidence>
<feature type="transmembrane region" description="Helical" evidence="2">
    <location>
        <begin position="307"/>
        <end position="329"/>
    </location>
</feature>
<name>A0A3S3TCL4_9BURK</name>
<dbReference type="NCBIfam" id="TIGR00254">
    <property type="entry name" value="GGDEF"/>
    <property type="match status" value="1"/>
</dbReference>
<reference evidence="5 6" key="1">
    <citation type="submission" date="2019-01" db="EMBL/GenBank/DDBJ databases">
        <authorList>
            <person name="Chen W.-M."/>
        </authorList>
    </citation>
    <scope>NUCLEOTIDE SEQUENCE [LARGE SCALE GENOMIC DNA]</scope>
    <source>
        <strain evidence="5 6">CCP-18</strain>
    </source>
</reference>
<sequence>MAFGLIRLAAWALAAALACGVATARADAPRNEAPVTDVSLGEPWLMAETGAPLTLAEAQAAWRAGAFREGLRGSLGLGARPHWMRVEAHNPRASALGMHYRIGMSWLDRVTLHVVHGGSVQAFRLGDDLPGALYVEPGLGMVVPVTLAPGRTELWVRVDTPDPLLLSPRLWSSDELVRTKRATAYGYGALYGYIGALAVFFALLWLSLGAQSNSAYSVYLLSFIALNVGYTGHGWFGLWPQAVDLQRYVNLVLMTTFGSAGMVFGLRYLGLDVTRPRLSRGLMGFAVVGLASVPLCAVFGAHEAAVLAAFPYTLVATAVPVVLGGMVALRARGQDVSANYYLAAIVFGLGGAVVTTLSVWGLLPFTVSGFHALEVGVALEATLLALGLSHQVRDRERVRQQASLQARTDALTGLPNRLAFEERASLAWRLSVRHHRPLSALVLDVDRFKAINDELGHQAGDDCLRWLARQIQEQCRVTDVPVRWGGDEFVVLMPELGADEAAAMAERLRAVAQARPASEGGALGLSLGVAERGPDTATLEALLHAADWALLQAKRAGRNRVAIAGRDVA</sequence>
<proteinExistence type="predicted"/>
<dbReference type="Proteomes" id="UP000288587">
    <property type="component" value="Unassembled WGS sequence"/>
</dbReference>
<feature type="transmembrane region" description="Helical" evidence="2">
    <location>
        <begin position="281"/>
        <end position="301"/>
    </location>
</feature>
<organism evidence="5 6">
    <name type="scientific">Inhella crocodyli</name>
    <dbReference type="NCBI Taxonomy" id="2499851"/>
    <lineage>
        <taxon>Bacteria</taxon>
        <taxon>Pseudomonadati</taxon>
        <taxon>Pseudomonadota</taxon>
        <taxon>Betaproteobacteria</taxon>
        <taxon>Burkholderiales</taxon>
        <taxon>Sphaerotilaceae</taxon>
        <taxon>Inhella</taxon>
    </lineage>
</organism>
<evidence type="ECO:0000313" key="5">
    <source>
        <dbReference type="EMBL" id="RVT88105.1"/>
    </source>
</evidence>
<dbReference type="OrthoDB" id="5289013at2"/>
<dbReference type="FunFam" id="3.30.70.270:FF:000001">
    <property type="entry name" value="Diguanylate cyclase domain protein"/>
    <property type="match status" value="1"/>
</dbReference>
<comment type="caution">
    <text evidence="5">The sequence shown here is derived from an EMBL/GenBank/DDBJ whole genome shotgun (WGS) entry which is preliminary data.</text>
</comment>